<sequence>MLIIIIIIPSYVNPDLIKGSSQKTALLKNMYLSIVSLNIPSYVDDNLDRRFICTGVIVTSKWILVGDDCFLYTNDWLNLQVRAGSELWSSGGTQHNIVKMVRLFTEGPAVFNVDPPFIFNEFIKPIKLIEDKNLFEWTYAYCIYWLNPNKDKDRNFLTEVWSKILCYGSSKLGIMKEFLSISLKPFSSPLLTSEGVLVGYKLGVNDYRNGAKLYVFLDLQNGEYKYWLERLITTGEPLHSVDDFEDNLNFNSTILLYGSNHECTPVRSLSTAETSRKKDLEIIRS</sequence>
<evidence type="ECO:0000313" key="2">
    <source>
        <dbReference type="Proteomes" id="UP001353858"/>
    </source>
</evidence>
<name>A0AAN7SKF0_9COLE</name>
<accession>A0AAN7SKF0</accession>
<proteinExistence type="predicted"/>
<dbReference type="EMBL" id="JARPUR010000001">
    <property type="protein sequence ID" value="KAK4886622.1"/>
    <property type="molecule type" value="Genomic_DNA"/>
</dbReference>
<keyword evidence="2" id="KW-1185">Reference proteome</keyword>
<dbReference type="InterPro" id="IPR043504">
    <property type="entry name" value="Peptidase_S1_PA_chymotrypsin"/>
</dbReference>
<dbReference type="InterPro" id="IPR009003">
    <property type="entry name" value="Peptidase_S1_PA"/>
</dbReference>
<dbReference type="SUPFAM" id="SSF50494">
    <property type="entry name" value="Trypsin-like serine proteases"/>
    <property type="match status" value="1"/>
</dbReference>
<evidence type="ECO:0000313" key="1">
    <source>
        <dbReference type="EMBL" id="KAK4886622.1"/>
    </source>
</evidence>
<reference evidence="2" key="1">
    <citation type="submission" date="2023-01" db="EMBL/GenBank/DDBJ databases">
        <title>Key to firefly adult light organ development and bioluminescence: homeobox transcription factors regulate luciferase expression and transportation to peroxisome.</title>
        <authorList>
            <person name="Fu X."/>
        </authorList>
    </citation>
    <scope>NUCLEOTIDE SEQUENCE [LARGE SCALE GENOMIC DNA]</scope>
</reference>
<protein>
    <submittedName>
        <fullName evidence="1">Uncharacterized protein</fullName>
    </submittedName>
</protein>
<comment type="caution">
    <text evidence="1">The sequence shown here is derived from an EMBL/GenBank/DDBJ whole genome shotgun (WGS) entry which is preliminary data.</text>
</comment>
<dbReference type="Proteomes" id="UP001353858">
    <property type="component" value="Unassembled WGS sequence"/>
</dbReference>
<dbReference type="Gene3D" id="2.40.10.10">
    <property type="entry name" value="Trypsin-like serine proteases"/>
    <property type="match status" value="1"/>
</dbReference>
<organism evidence="1 2">
    <name type="scientific">Aquatica leii</name>
    <dbReference type="NCBI Taxonomy" id="1421715"/>
    <lineage>
        <taxon>Eukaryota</taxon>
        <taxon>Metazoa</taxon>
        <taxon>Ecdysozoa</taxon>
        <taxon>Arthropoda</taxon>
        <taxon>Hexapoda</taxon>
        <taxon>Insecta</taxon>
        <taxon>Pterygota</taxon>
        <taxon>Neoptera</taxon>
        <taxon>Endopterygota</taxon>
        <taxon>Coleoptera</taxon>
        <taxon>Polyphaga</taxon>
        <taxon>Elateriformia</taxon>
        <taxon>Elateroidea</taxon>
        <taxon>Lampyridae</taxon>
        <taxon>Luciolinae</taxon>
        <taxon>Aquatica</taxon>
    </lineage>
</organism>
<gene>
    <name evidence="1" type="ORF">RN001_002893</name>
</gene>
<dbReference type="AlphaFoldDB" id="A0AAN7SKF0"/>